<dbReference type="AlphaFoldDB" id="A0A4W5PQY2"/>
<dbReference type="GeneTree" id="ENSGT00390000000645"/>
<accession>A0A4W5PQY2</accession>
<evidence type="ECO:0000256" key="9">
    <source>
        <dbReference type="RuleBase" id="RU368004"/>
    </source>
</evidence>
<dbReference type="Proteomes" id="UP000314982">
    <property type="component" value="Unassembled WGS sequence"/>
</dbReference>
<evidence type="ECO:0000256" key="8">
    <source>
        <dbReference type="ARBA" id="ARBA00047957"/>
    </source>
</evidence>
<evidence type="ECO:0000256" key="2">
    <source>
        <dbReference type="ARBA" id="ARBA00009056"/>
    </source>
</evidence>
<name>A0A4W5PQY2_9TELE</name>
<comment type="function">
    <text evidence="9">Adenosyl-L-methionine (AdoMet)-dependent tRNA (uracil-O(2)-)-methyltransferase.</text>
</comment>
<evidence type="ECO:0000256" key="7">
    <source>
        <dbReference type="ARBA" id="ARBA00022694"/>
    </source>
</evidence>
<evidence type="ECO:0000256" key="3">
    <source>
        <dbReference type="ARBA" id="ARBA00022490"/>
    </source>
</evidence>
<comment type="catalytic activity">
    <reaction evidence="8 9">
        <text>uridine(44) in tRNA(Ser) + S-adenosyl-L-methionine = 2'-O-methyluridine(44) in tRNA(Ser) + S-adenosyl-L-homocysteine + H(+)</text>
        <dbReference type="Rhea" id="RHEA:43100"/>
        <dbReference type="Rhea" id="RHEA-COMP:10339"/>
        <dbReference type="Rhea" id="RHEA-COMP:10340"/>
        <dbReference type="ChEBI" id="CHEBI:15378"/>
        <dbReference type="ChEBI" id="CHEBI:57856"/>
        <dbReference type="ChEBI" id="CHEBI:59789"/>
        <dbReference type="ChEBI" id="CHEBI:65315"/>
        <dbReference type="ChEBI" id="CHEBI:74478"/>
        <dbReference type="EC" id="2.1.1.211"/>
    </reaction>
</comment>
<evidence type="ECO:0000256" key="1">
    <source>
        <dbReference type="ARBA" id="ARBA00004496"/>
    </source>
</evidence>
<keyword evidence="7 9" id="KW-0819">tRNA processing</keyword>
<keyword evidence="6 9" id="KW-0949">S-adenosyl-L-methionine</keyword>
<keyword evidence="5 9" id="KW-0808">Transferase</keyword>
<evidence type="ECO:0000256" key="6">
    <source>
        <dbReference type="ARBA" id="ARBA00022691"/>
    </source>
</evidence>
<protein>
    <recommendedName>
        <fullName evidence="9">tRNA (uracil-O(2)-)-methyltransferase</fullName>
        <ecNumber evidence="9">2.1.1.211</ecNumber>
    </recommendedName>
</protein>
<dbReference type="GO" id="GO:0005737">
    <property type="term" value="C:cytoplasm"/>
    <property type="evidence" value="ECO:0007669"/>
    <property type="project" value="UniProtKB-SubCell"/>
</dbReference>
<comment type="similarity">
    <text evidence="2 9">Belongs to the TRM44 family.</text>
</comment>
<keyword evidence="4 9" id="KW-0489">Methyltransferase</keyword>
<dbReference type="GO" id="GO:0141101">
    <property type="term" value="F:tRNA(Ser) (uridine(44)-2'-O-)-methyltransferase activity"/>
    <property type="evidence" value="ECO:0007669"/>
    <property type="project" value="UniProtKB-EC"/>
</dbReference>
<keyword evidence="3 9" id="KW-0963">Cytoplasm</keyword>
<evidence type="ECO:0000256" key="5">
    <source>
        <dbReference type="ARBA" id="ARBA00022679"/>
    </source>
</evidence>
<reference evidence="10" key="3">
    <citation type="submission" date="2025-09" db="UniProtKB">
        <authorList>
            <consortium name="Ensembl"/>
        </authorList>
    </citation>
    <scope>IDENTIFICATION</scope>
</reference>
<dbReference type="EC" id="2.1.1.211" evidence="9"/>
<keyword evidence="11" id="KW-1185">Reference proteome</keyword>
<dbReference type="InterPro" id="IPR011671">
    <property type="entry name" value="tRNA_uracil_MeTrfase"/>
</dbReference>
<evidence type="ECO:0000313" key="11">
    <source>
        <dbReference type="Proteomes" id="UP000314982"/>
    </source>
</evidence>
<reference evidence="11" key="1">
    <citation type="submission" date="2018-06" db="EMBL/GenBank/DDBJ databases">
        <title>Genome assembly of Danube salmon.</title>
        <authorList>
            <person name="Macqueen D.J."/>
            <person name="Gundappa M.K."/>
        </authorList>
    </citation>
    <scope>NUCLEOTIDE SEQUENCE [LARGE SCALE GENOMIC DNA]</scope>
</reference>
<dbReference type="STRING" id="62062.ENSHHUP00000062994"/>
<reference evidence="10" key="2">
    <citation type="submission" date="2025-08" db="UniProtKB">
        <authorList>
            <consortium name="Ensembl"/>
        </authorList>
    </citation>
    <scope>IDENTIFICATION</scope>
</reference>
<dbReference type="Ensembl" id="ENSHHUT00000065121.1">
    <property type="protein sequence ID" value="ENSHHUP00000062994.1"/>
    <property type="gene ID" value="ENSHHUG00000037223.1"/>
</dbReference>
<proteinExistence type="inferred from homology"/>
<sequence length="423" mass="48336">MLKLFEIKFTDKCNTLPGGFWSGVDSAEGTASWRKSIYQIHLLPENNDEWTHWTVSTLICSVISSPGHWELLPKLVSWATESKTSEFRSTLSLLPVWPEVTDPEKFVFEDIAFATYLLFGLLSIWTESEKGLTHPGKGIDVRKWEITNILLCFWVWGCFLFQEMAITPSDGFLFLYTDWLIGNHSEELSPWIPVIAARQVISHPSPAGTLFCCFFDFYGKYRRRQFQKSQYKEYIDFISEISTACGFNTEEDCLRIPSTKRICSLLQSHCFNLTPYSAGVQVYIQGPGFQPRERIETVRNCTALPRDFVDGIGLRVANTAWVDQGQSLSGREVAELLEQETTECGGLHTLLKNNHQVFRVEGGMVHIRNWLVQTQRPRRLQGTRADVKRKPLLSGVLKIRACWFHAHHPHGCPLPAEECAFAH</sequence>
<evidence type="ECO:0000256" key="4">
    <source>
        <dbReference type="ARBA" id="ARBA00022603"/>
    </source>
</evidence>
<dbReference type="PANTHER" id="PTHR21210">
    <property type="entry name" value="TRNA (URACIL-O(2)-)-METHYLTRANSFERASE-RELATED"/>
    <property type="match status" value="1"/>
</dbReference>
<dbReference type="PANTHER" id="PTHR21210:SF0">
    <property type="entry name" value="TRNA (URACIL-O(2)-)-METHYLTRANSFERASE-RELATED"/>
    <property type="match status" value="1"/>
</dbReference>
<evidence type="ECO:0000313" key="10">
    <source>
        <dbReference type="Ensembl" id="ENSHHUP00000062994.1"/>
    </source>
</evidence>
<dbReference type="GO" id="GO:0030488">
    <property type="term" value="P:tRNA methylation"/>
    <property type="evidence" value="ECO:0007669"/>
    <property type="project" value="UniProtKB-UniRule"/>
</dbReference>
<organism evidence="10 11">
    <name type="scientific">Hucho hucho</name>
    <name type="common">huchen</name>
    <dbReference type="NCBI Taxonomy" id="62062"/>
    <lineage>
        <taxon>Eukaryota</taxon>
        <taxon>Metazoa</taxon>
        <taxon>Chordata</taxon>
        <taxon>Craniata</taxon>
        <taxon>Vertebrata</taxon>
        <taxon>Euteleostomi</taxon>
        <taxon>Actinopterygii</taxon>
        <taxon>Neopterygii</taxon>
        <taxon>Teleostei</taxon>
        <taxon>Protacanthopterygii</taxon>
        <taxon>Salmoniformes</taxon>
        <taxon>Salmonidae</taxon>
        <taxon>Salmoninae</taxon>
        <taxon>Hucho</taxon>
    </lineage>
</organism>
<comment type="subcellular location">
    <subcellularLocation>
        <location evidence="1 9">Cytoplasm</location>
    </subcellularLocation>
</comment>